<dbReference type="EMBL" id="JABCRI010000002">
    <property type="protein sequence ID" value="KAF8410441.1"/>
    <property type="molecule type" value="Genomic_DNA"/>
</dbReference>
<dbReference type="InterPro" id="IPR045210">
    <property type="entry name" value="RING-Ubox_PUB"/>
</dbReference>
<feature type="repeat" description="WD" evidence="5">
    <location>
        <begin position="1324"/>
        <end position="1358"/>
    </location>
</feature>
<feature type="compositionally biased region" description="Acidic residues" evidence="6">
    <location>
        <begin position="410"/>
        <end position="420"/>
    </location>
</feature>
<evidence type="ECO:0000313" key="9">
    <source>
        <dbReference type="Proteomes" id="UP000655225"/>
    </source>
</evidence>
<feature type="repeat" description="WD" evidence="5">
    <location>
        <begin position="1534"/>
        <end position="1568"/>
    </location>
</feature>
<dbReference type="PANTHER" id="PTHR47446:SF3">
    <property type="entry name" value="RING-TYPE E3 UBIQUITIN TRANSFERASE"/>
    <property type="match status" value="1"/>
</dbReference>
<dbReference type="Gene3D" id="1.25.10.10">
    <property type="entry name" value="Leucine-rich Repeat Variant"/>
    <property type="match status" value="1"/>
</dbReference>
<accession>A0A834ZNE9</accession>
<dbReference type="PANTHER" id="PTHR47446">
    <property type="entry name" value="RING-TYPE E3 UBIQUITIN TRANSFERASE"/>
    <property type="match status" value="1"/>
</dbReference>
<dbReference type="Pfam" id="PF00400">
    <property type="entry name" value="WD40"/>
    <property type="match status" value="2"/>
</dbReference>
<comment type="catalytic activity">
    <reaction evidence="1">
        <text>S-ubiquitinyl-[E2 ubiquitin-conjugating enzyme]-L-cysteine + [acceptor protein]-L-lysine = [E2 ubiquitin-conjugating enzyme]-L-cysteine + N(6)-ubiquitinyl-[acceptor protein]-L-lysine.</text>
        <dbReference type="EC" id="2.3.2.27"/>
    </reaction>
</comment>
<dbReference type="GO" id="GO:0061630">
    <property type="term" value="F:ubiquitin protein ligase activity"/>
    <property type="evidence" value="ECO:0007669"/>
    <property type="project" value="UniProtKB-EC"/>
</dbReference>
<dbReference type="InterPro" id="IPR052858">
    <property type="entry name" value="E3_ubiquitin-ligase_LIN"/>
</dbReference>
<name>A0A834ZNE9_TETSI</name>
<dbReference type="SUPFAM" id="SSF48371">
    <property type="entry name" value="ARM repeat"/>
    <property type="match status" value="1"/>
</dbReference>
<feature type="compositionally biased region" description="Low complexity" evidence="6">
    <location>
        <begin position="556"/>
        <end position="566"/>
    </location>
</feature>
<dbReference type="CDD" id="cd16664">
    <property type="entry name" value="RING-Ubox_PUB"/>
    <property type="match status" value="1"/>
</dbReference>
<feature type="region of interest" description="Disordered" evidence="6">
    <location>
        <begin position="393"/>
        <end position="420"/>
    </location>
</feature>
<dbReference type="PROSITE" id="PS50294">
    <property type="entry name" value="WD_REPEATS_REGION"/>
    <property type="match status" value="2"/>
</dbReference>
<evidence type="ECO:0000256" key="5">
    <source>
        <dbReference type="PROSITE-ProRule" id="PRU00221"/>
    </source>
</evidence>
<dbReference type="Pfam" id="PF23568">
    <property type="entry name" value="ARM_LIN"/>
    <property type="match status" value="1"/>
</dbReference>
<keyword evidence="9" id="KW-1185">Reference proteome</keyword>
<evidence type="ECO:0000256" key="6">
    <source>
        <dbReference type="SAM" id="MobiDB-lite"/>
    </source>
</evidence>
<dbReference type="InterPro" id="IPR036322">
    <property type="entry name" value="WD40_repeat_dom_sf"/>
</dbReference>
<comment type="pathway">
    <text evidence="2">Protein modification; protein ubiquitination.</text>
</comment>
<evidence type="ECO:0000256" key="4">
    <source>
        <dbReference type="ARBA" id="ARBA00022679"/>
    </source>
</evidence>
<dbReference type="SMART" id="SM00320">
    <property type="entry name" value="WD40"/>
    <property type="match status" value="5"/>
</dbReference>
<feature type="domain" description="U-box" evidence="7">
    <location>
        <begin position="589"/>
        <end position="664"/>
    </location>
</feature>
<dbReference type="Pfam" id="PF23654">
    <property type="entry name" value="ARM_LIN_2nd"/>
    <property type="match status" value="1"/>
</dbReference>
<dbReference type="GO" id="GO:0016567">
    <property type="term" value="P:protein ubiquitination"/>
    <property type="evidence" value="ECO:0007669"/>
    <property type="project" value="UniProtKB-UniPathway"/>
</dbReference>
<dbReference type="InterPro" id="IPR016024">
    <property type="entry name" value="ARM-type_fold"/>
</dbReference>
<dbReference type="Pfam" id="PF04564">
    <property type="entry name" value="U-box"/>
    <property type="match status" value="1"/>
</dbReference>
<protein>
    <recommendedName>
        <fullName evidence="3">RING-type E3 ubiquitin transferase</fullName>
        <ecNumber evidence="3">2.3.2.27</ecNumber>
    </recommendedName>
</protein>
<dbReference type="InterPro" id="IPR003613">
    <property type="entry name" value="Ubox_domain"/>
</dbReference>
<dbReference type="InterPro" id="IPR056512">
    <property type="entry name" value="LIN_N"/>
</dbReference>
<dbReference type="InterPro" id="IPR056514">
    <property type="entry name" value="ARM_LIN_2nd"/>
</dbReference>
<dbReference type="InterPro" id="IPR055566">
    <property type="entry name" value="ARM_LIN"/>
</dbReference>
<dbReference type="EC" id="2.3.2.27" evidence="3"/>
<evidence type="ECO:0000256" key="3">
    <source>
        <dbReference type="ARBA" id="ARBA00012483"/>
    </source>
</evidence>
<feature type="region of interest" description="Disordered" evidence="6">
    <location>
        <begin position="556"/>
        <end position="591"/>
    </location>
</feature>
<dbReference type="SUPFAM" id="SSF50978">
    <property type="entry name" value="WD40 repeat-like"/>
    <property type="match status" value="1"/>
</dbReference>
<dbReference type="OMA" id="FNKYVKC"/>
<gene>
    <name evidence="8" type="ORF">HHK36_002970</name>
</gene>
<dbReference type="InterPro" id="IPR013083">
    <property type="entry name" value="Znf_RING/FYVE/PHD"/>
</dbReference>
<dbReference type="SMART" id="SM00504">
    <property type="entry name" value="Ubox"/>
    <property type="match status" value="1"/>
</dbReference>
<keyword evidence="4" id="KW-0808">Transferase</keyword>
<dbReference type="PROSITE" id="PS51698">
    <property type="entry name" value="U_BOX"/>
    <property type="match status" value="1"/>
</dbReference>
<evidence type="ECO:0000259" key="7">
    <source>
        <dbReference type="PROSITE" id="PS51698"/>
    </source>
</evidence>
<dbReference type="PROSITE" id="PS50082">
    <property type="entry name" value="WD_REPEATS_2"/>
    <property type="match status" value="2"/>
</dbReference>
<sequence>MGLEKKLERAKHLISVDSEESLQVRTSSTSFLHFDFVISLCRVSEITFFNTRPRDKRSTGRRLIPIVFTNMSGNYKFAMDQKDIVRFLTTAVGSFSQDRMINKEQRIQHKEQCAERLAAEDSSYDKDAEVRYSDQAVLANLDWGIDALEEAINTSNIETKLARLDHAEKMLQVCAMLNSSQKTAGVPNFYLSAWAHLNLSFLWKLRNNVHNSVLHVLEMFIIDPFFSRIDFAPELWKSLFLPHMSSIVGWYSEARYRLVMEVIPDSTDLSFTADFDQFFNESLVFSMRPDQAEKMQKLEQLYGESLDENTRLYAKYYKDCMNFDSTANKKVIPMFPIAEPPMTPLHELSRSIPDYVKFGPILPKSAGFSSFLKDKDDAKETCRLNVSTTSSQKLEESAVWGPKESLLEENKDDSDSEYDDPYVDSEVNTLKLVSINNMQMNEDMGSGSIVQLTEKKDQIHSPINFSPMDSPKTPSPKVLSPNLNVRCKKEPQTVLRLLSGRLKDHTISTSLPASPRLCNDSIISSADSDGALIELQKNCKKNLSYMQTTSFGNLISQGSENSSLNGSEEEGSRSGISLPSSEKLTPRTRPPKDFVCPITGQLFGDPVTLETGQTYERKAIQEWLKRGNTTCPITRQLLSATGLPKTNYVLKRLITSWKEQYPDLAQELSYSETPRTSVGTPSSRELTLESTLSAAFNLPISQNTDDYIHKRSKRFMRAAVSTSPTSVISQAAVETVINGLKPYISCLCTSEDLQECEAAVLTVARILKGSKDDSGIHSFLSKPTIVNGFVEILSASVNREVLRTSIYILSELIFADENVGETLTSVDSDFDCLAALLKNGLAEAAILIYQLRPAFAQLSAHDLVPSLVQVILNKNEDLDDFRLVMEPKDAAIAMLEQVLMGGDENSRSLNAMNVISANGLPSLIKCLDRVEVRQSIVSILLCCIHADRSCRNLIANRAELAPVLELFHTGNDSVRGICIDFLSELVCLNRRTFCNQILQIIKDEGAFSTMHALLVYLQMAPMEQQPAIATLLLQLDLLVEPRKMSIYREEAIEALIEALRRKDFPISQIMALEAFTSLSGRLTASGKSLTEAWLLKIAGLDQPYDSLMKAARLKVQENESIETMEEEEKAASSWEKRVAFVLCNHENGSIFKALEECLKSNSLEMTKSCLVIATWLTHMLNSLPDTGVRYTARKSLLDQFINVLLSSKNLEEKVLATLALKSFVNDSGARKELGMHATSIYKPLRKLKRNSVVVTEILKALMNLSSVNPAELWSCSVLADIDSGPNGEILSLVHLKGLVFSSHSDGTIKVWDAGKRVLRLIQEVREHTKAVTCLYVQSAGDKMYSGSLDKTIRVWAIKPEEIRCVQVHDMKDAVHELAVNANLACFSCQGTGVKVYNWGGVPKHINFNKSVKCLAMEDGKLYCGCTGYSIQEVDLHKCTSSTFFSGTRKLLGKQTMHSLHIRDGLLFAGGSSVDGIAGKVFSLSTKEVLGSLSTGFDIHCLAVNNDFIFTGTKCGIIEVWLRERFVRVASIKMGGGGNTKITSLTSDSDGEMLFAGSSDGKIQAWALD</sequence>
<keyword evidence="5" id="KW-0853">WD repeat</keyword>
<dbReference type="Gene3D" id="2.130.10.10">
    <property type="entry name" value="YVTN repeat-like/Quinoprotein amine dehydrogenase"/>
    <property type="match status" value="2"/>
</dbReference>
<dbReference type="Pfam" id="PF23628">
    <property type="entry name" value="ARM_LIN_C"/>
    <property type="match status" value="1"/>
</dbReference>
<evidence type="ECO:0000313" key="8">
    <source>
        <dbReference type="EMBL" id="KAF8410441.1"/>
    </source>
</evidence>
<evidence type="ECO:0000256" key="1">
    <source>
        <dbReference type="ARBA" id="ARBA00000900"/>
    </source>
</evidence>
<organism evidence="8 9">
    <name type="scientific">Tetracentron sinense</name>
    <name type="common">Spur-leaf</name>
    <dbReference type="NCBI Taxonomy" id="13715"/>
    <lineage>
        <taxon>Eukaryota</taxon>
        <taxon>Viridiplantae</taxon>
        <taxon>Streptophyta</taxon>
        <taxon>Embryophyta</taxon>
        <taxon>Tracheophyta</taxon>
        <taxon>Spermatophyta</taxon>
        <taxon>Magnoliopsida</taxon>
        <taxon>Trochodendrales</taxon>
        <taxon>Trochodendraceae</taxon>
        <taxon>Tetracentron</taxon>
    </lineage>
</organism>
<proteinExistence type="predicted"/>
<comment type="caution">
    <text evidence="8">The sequence shown here is derived from an EMBL/GenBank/DDBJ whole genome shotgun (WGS) entry which is preliminary data.</text>
</comment>
<reference evidence="8 9" key="1">
    <citation type="submission" date="2020-04" db="EMBL/GenBank/DDBJ databases">
        <title>Plant Genome Project.</title>
        <authorList>
            <person name="Zhang R.-G."/>
        </authorList>
    </citation>
    <scope>NUCLEOTIDE SEQUENCE [LARGE SCALE GENOMIC DNA]</scope>
    <source>
        <strain evidence="8">YNK0</strain>
        <tissue evidence="8">Leaf</tissue>
    </source>
</reference>
<dbReference type="Gene3D" id="3.30.40.10">
    <property type="entry name" value="Zinc/RING finger domain, C3HC4 (zinc finger)"/>
    <property type="match status" value="1"/>
</dbReference>
<dbReference type="InterPro" id="IPR011989">
    <property type="entry name" value="ARM-like"/>
</dbReference>
<dbReference type="SUPFAM" id="SSF57850">
    <property type="entry name" value="RING/U-box"/>
    <property type="match status" value="1"/>
</dbReference>
<dbReference type="OrthoDB" id="6252103at2759"/>
<evidence type="ECO:0000256" key="2">
    <source>
        <dbReference type="ARBA" id="ARBA00004906"/>
    </source>
</evidence>
<dbReference type="InterPro" id="IPR001680">
    <property type="entry name" value="WD40_rpt"/>
</dbReference>
<dbReference type="InterPro" id="IPR015943">
    <property type="entry name" value="WD40/YVTN_repeat-like_dom_sf"/>
</dbReference>
<dbReference type="Proteomes" id="UP000655225">
    <property type="component" value="Unassembled WGS sequence"/>
</dbReference>
<dbReference type="UniPathway" id="UPA00143"/>